<keyword evidence="5" id="KW-1185">Reference proteome</keyword>
<dbReference type="InterPro" id="IPR002052">
    <property type="entry name" value="DNA_methylase_N6_adenine_CS"/>
</dbReference>
<protein>
    <submittedName>
        <fullName evidence="4">Methyltransferase</fullName>
    </submittedName>
</protein>
<dbReference type="PANTHER" id="PTHR43542">
    <property type="entry name" value="METHYLTRANSFERASE"/>
    <property type="match status" value="1"/>
</dbReference>
<dbReference type="InterPro" id="IPR029063">
    <property type="entry name" value="SAM-dependent_MTases_sf"/>
</dbReference>
<evidence type="ECO:0000256" key="3">
    <source>
        <dbReference type="SAM" id="MobiDB-lite"/>
    </source>
</evidence>
<dbReference type="PROSITE" id="PS00092">
    <property type="entry name" value="N6_MTASE"/>
    <property type="match status" value="1"/>
</dbReference>
<dbReference type="Gene3D" id="3.40.50.150">
    <property type="entry name" value="Vaccinia Virus protein VP39"/>
    <property type="match status" value="1"/>
</dbReference>
<reference evidence="4" key="2">
    <citation type="submission" date="2020-09" db="EMBL/GenBank/DDBJ databases">
        <authorList>
            <person name="Sun Q."/>
            <person name="Zhou Y."/>
        </authorList>
    </citation>
    <scope>NUCLEOTIDE SEQUENCE</scope>
    <source>
        <strain evidence="4">CGMCC 1.12987</strain>
    </source>
</reference>
<reference evidence="4" key="1">
    <citation type="journal article" date="2014" name="Int. J. Syst. Evol. Microbiol.">
        <title>Complete genome sequence of Corynebacterium casei LMG S-19264T (=DSM 44701T), isolated from a smear-ripened cheese.</title>
        <authorList>
            <consortium name="US DOE Joint Genome Institute (JGI-PGF)"/>
            <person name="Walter F."/>
            <person name="Albersmeier A."/>
            <person name="Kalinowski J."/>
            <person name="Ruckert C."/>
        </authorList>
    </citation>
    <scope>NUCLEOTIDE SEQUENCE</scope>
    <source>
        <strain evidence="4">CGMCC 1.12987</strain>
    </source>
</reference>
<organism evidence="4 5">
    <name type="scientific">Paenibacillus abyssi</name>
    <dbReference type="NCBI Taxonomy" id="1340531"/>
    <lineage>
        <taxon>Bacteria</taxon>
        <taxon>Bacillati</taxon>
        <taxon>Bacillota</taxon>
        <taxon>Bacilli</taxon>
        <taxon>Bacillales</taxon>
        <taxon>Paenibacillaceae</taxon>
        <taxon>Paenibacillus</taxon>
    </lineage>
</organism>
<keyword evidence="2" id="KW-0808">Transferase</keyword>
<sequence>MRVIAGEAKGRPLKAVPGNHTRPTTDKVKEAMFSMIGPFFDGGIALDLFAGTGGLGIEALSRGVERAVFIDLDRHSIEVIRRNVEAAGMTGRAEIYKNEAERAIKLLQKRELSFSLVFLDPPYKLKNADALMLELAQRGMLEEDAIIVVEHESGHRYAEQFGGFEQYKQSQYGETTVSVYAYRPEHNETGGTSHVIL</sequence>
<gene>
    <name evidence="4" type="ORF">GCM10010916_32070</name>
</gene>
<dbReference type="Pfam" id="PF03602">
    <property type="entry name" value="Cons_hypoth95"/>
    <property type="match status" value="1"/>
</dbReference>
<keyword evidence="1 4" id="KW-0489">Methyltransferase</keyword>
<evidence type="ECO:0000313" key="5">
    <source>
        <dbReference type="Proteomes" id="UP000644756"/>
    </source>
</evidence>
<dbReference type="Proteomes" id="UP000644756">
    <property type="component" value="Unassembled WGS sequence"/>
</dbReference>
<dbReference type="InterPro" id="IPR004398">
    <property type="entry name" value="RNA_MeTrfase_RsmD"/>
</dbReference>
<name>A0A917FVQ1_9BACL</name>
<dbReference type="GO" id="GO:0008168">
    <property type="term" value="F:methyltransferase activity"/>
    <property type="evidence" value="ECO:0007669"/>
    <property type="project" value="UniProtKB-KW"/>
</dbReference>
<feature type="region of interest" description="Disordered" evidence="3">
    <location>
        <begin position="1"/>
        <end position="22"/>
    </location>
</feature>
<proteinExistence type="predicted"/>
<dbReference type="GO" id="GO:0003676">
    <property type="term" value="F:nucleic acid binding"/>
    <property type="evidence" value="ECO:0007669"/>
    <property type="project" value="InterPro"/>
</dbReference>
<dbReference type="CDD" id="cd02440">
    <property type="entry name" value="AdoMet_MTases"/>
    <property type="match status" value="1"/>
</dbReference>
<dbReference type="EMBL" id="BMGR01000010">
    <property type="protein sequence ID" value="GGG12745.1"/>
    <property type="molecule type" value="Genomic_DNA"/>
</dbReference>
<dbReference type="AlphaFoldDB" id="A0A917FVQ1"/>
<evidence type="ECO:0000313" key="4">
    <source>
        <dbReference type="EMBL" id="GGG12745.1"/>
    </source>
</evidence>
<comment type="caution">
    <text evidence="4">The sequence shown here is derived from an EMBL/GenBank/DDBJ whole genome shotgun (WGS) entry which is preliminary data.</text>
</comment>
<dbReference type="NCBIfam" id="TIGR00095">
    <property type="entry name" value="16S rRNA (guanine(966)-N(2))-methyltransferase RsmD"/>
    <property type="match status" value="1"/>
</dbReference>
<evidence type="ECO:0000256" key="2">
    <source>
        <dbReference type="ARBA" id="ARBA00022679"/>
    </source>
</evidence>
<dbReference type="SUPFAM" id="SSF53335">
    <property type="entry name" value="S-adenosyl-L-methionine-dependent methyltransferases"/>
    <property type="match status" value="1"/>
</dbReference>
<dbReference type="PANTHER" id="PTHR43542:SF1">
    <property type="entry name" value="METHYLTRANSFERASE"/>
    <property type="match status" value="1"/>
</dbReference>
<accession>A0A917FVQ1</accession>
<evidence type="ECO:0000256" key="1">
    <source>
        <dbReference type="ARBA" id="ARBA00022603"/>
    </source>
</evidence>
<dbReference type="PIRSF" id="PIRSF004553">
    <property type="entry name" value="CHP00095"/>
    <property type="match status" value="1"/>
</dbReference>
<dbReference type="GO" id="GO:0031167">
    <property type="term" value="P:rRNA methylation"/>
    <property type="evidence" value="ECO:0007669"/>
    <property type="project" value="InterPro"/>
</dbReference>
<dbReference type="RefSeq" id="WP_188532083.1">
    <property type="nucleotide sequence ID" value="NZ_BMGR01000010.1"/>
</dbReference>